<feature type="region of interest" description="Disordered" evidence="1">
    <location>
        <begin position="1"/>
        <end position="32"/>
    </location>
</feature>
<sequence length="368" mass="40444">MTMRAKRPTATTTNTMGHARRSSASTSSSLSKMRKLGTISENAMTPLNEPFQPDDADLVLFSSDGLGFKVHGTRLAACSSIFKTTLSLSEPTTSSASAHLDCPHDLPELHFPDSSLESSITISLFLHLLYTLPLPVPTLPVYFQAYETLLSFLLKYECKTLYGRLGGAVRVWVKEGVVSASKGLKMGDRLDDVELCKKSIKMAGEYSWVGGRKSKSPVSVKVSPVEETGRKFKGRVAELKDQHRRPHLHSAASSSSSSNPAEPKDTVPPVPPDTPSRLTLKVQEGSETSFDIHKDGVEGAASLDLTAVPFEFFCSLTDETKFALLRAVRVGCESQKQMKDGLWEDGRDWEKVAEEFERIMRELRGGCR</sequence>
<reference evidence="3 4" key="1">
    <citation type="submission" date="2013-07" db="EMBL/GenBank/DDBJ databases">
        <title>The Genome Sequence of Cryptococcus heveanensis BCC8398.</title>
        <authorList>
            <consortium name="The Broad Institute Genome Sequencing Platform"/>
            <person name="Cuomo C."/>
            <person name="Litvintseva A."/>
            <person name="Chen Y."/>
            <person name="Heitman J."/>
            <person name="Sun S."/>
            <person name="Springer D."/>
            <person name="Dromer F."/>
            <person name="Young S.K."/>
            <person name="Zeng Q."/>
            <person name="Gargeya S."/>
            <person name="Fitzgerald M."/>
            <person name="Abouelleil A."/>
            <person name="Alvarado L."/>
            <person name="Berlin A.M."/>
            <person name="Chapman S.B."/>
            <person name="Dewar J."/>
            <person name="Goldberg J."/>
            <person name="Griggs A."/>
            <person name="Gujja S."/>
            <person name="Hansen M."/>
            <person name="Howarth C."/>
            <person name="Imamovic A."/>
            <person name="Larimer J."/>
            <person name="McCowan C."/>
            <person name="Murphy C."/>
            <person name="Pearson M."/>
            <person name="Priest M."/>
            <person name="Roberts A."/>
            <person name="Saif S."/>
            <person name="Shea T."/>
            <person name="Sykes S."/>
            <person name="Wortman J."/>
            <person name="Nusbaum C."/>
            <person name="Birren B."/>
        </authorList>
    </citation>
    <scope>NUCLEOTIDE SEQUENCE [LARGE SCALE GENOMIC DNA]</scope>
    <source>
        <strain evidence="3 4">BCC8398</strain>
    </source>
</reference>
<dbReference type="PROSITE" id="PS50097">
    <property type="entry name" value="BTB"/>
    <property type="match status" value="1"/>
</dbReference>
<evidence type="ECO:0000256" key="1">
    <source>
        <dbReference type="SAM" id="MobiDB-lite"/>
    </source>
</evidence>
<reference evidence="4" key="2">
    <citation type="submission" date="2013-12" db="EMBL/GenBank/DDBJ databases">
        <title>Evolution of pathogenesis and genome organization in the Tremellales.</title>
        <authorList>
            <person name="Cuomo C."/>
            <person name="Litvintseva A."/>
            <person name="Heitman J."/>
            <person name="Chen Y."/>
            <person name="Sun S."/>
            <person name="Springer D."/>
            <person name="Dromer F."/>
            <person name="Young S."/>
            <person name="Zeng Q."/>
            <person name="Chapman S."/>
            <person name="Gujja S."/>
            <person name="Saif S."/>
            <person name="Birren B."/>
        </authorList>
    </citation>
    <scope>NUCLEOTIDE SEQUENCE [LARGE SCALE GENOMIC DNA]</scope>
    <source>
        <strain evidence="4">BCC8398</strain>
    </source>
</reference>
<proteinExistence type="predicted"/>
<feature type="compositionally biased region" description="Low complexity" evidence="1">
    <location>
        <begin position="22"/>
        <end position="31"/>
    </location>
</feature>
<dbReference type="STRING" id="1296120.A0A1B9GZF0"/>
<accession>A0A1B9GZF0</accession>
<keyword evidence="4" id="KW-1185">Reference proteome</keyword>
<protein>
    <recommendedName>
        <fullName evidence="2">BTB domain-containing protein</fullName>
    </recommendedName>
</protein>
<feature type="domain" description="BTB" evidence="2">
    <location>
        <begin position="56"/>
        <end position="138"/>
    </location>
</feature>
<dbReference type="Proteomes" id="UP000092666">
    <property type="component" value="Unassembled WGS sequence"/>
</dbReference>
<dbReference type="InterPro" id="IPR000210">
    <property type="entry name" value="BTB/POZ_dom"/>
</dbReference>
<feature type="region of interest" description="Disordered" evidence="1">
    <location>
        <begin position="237"/>
        <end position="278"/>
    </location>
</feature>
<dbReference type="OrthoDB" id="2570842at2759"/>
<gene>
    <name evidence="3" type="ORF">I316_01652</name>
</gene>
<evidence type="ECO:0000313" key="3">
    <source>
        <dbReference type="EMBL" id="OCF36403.1"/>
    </source>
</evidence>
<organism evidence="3 4">
    <name type="scientific">Kwoniella heveanensis BCC8398</name>
    <dbReference type="NCBI Taxonomy" id="1296120"/>
    <lineage>
        <taxon>Eukaryota</taxon>
        <taxon>Fungi</taxon>
        <taxon>Dikarya</taxon>
        <taxon>Basidiomycota</taxon>
        <taxon>Agaricomycotina</taxon>
        <taxon>Tremellomycetes</taxon>
        <taxon>Tremellales</taxon>
        <taxon>Cryptococcaceae</taxon>
        <taxon>Kwoniella</taxon>
    </lineage>
</organism>
<dbReference type="EMBL" id="KI669495">
    <property type="protein sequence ID" value="OCF36403.1"/>
    <property type="molecule type" value="Genomic_DNA"/>
</dbReference>
<dbReference type="AlphaFoldDB" id="A0A1B9GZF0"/>
<evidence type="ECO:0000313" key="4">
    <source>
        <dbReference type="Proteomes" id="UP000092666"/>
    </source>
</evidence>
<name>A0A1B9GZF0_9TREE</name>
<evidence type="ECO:0000259" key="2">
    <source>
        <dbReference type="PROSITE" id="PS50097"/>
    </source>
</evidence>